<keyword evidence="3" id="KW-1185">Reference proteome</keyword>
<dbReference type="NCBIfam" id="TIGR01552">
    <property type="entry name" value="phd_fam"/>
    <property type="match status" value="1"/>
</dbReference>
<comment type="caution">
    <text evidence="2">The sequence shown here is derived from an EMBL/GenBank/DDBJ whole genome shotgun (WGS) entry which is preliminary data.</text>
</comment>
<dbReference type="Gene3D" id="3.40.1620.10">
    <property type="entry name" value="YefM-like domain"/>
    <property type="match status" value="1"/>
</dbReference>
<dbReference type="Proteomes" id="UP000658613">
    <property type="component" value="Unassembled WGS sequence"/>
</dbReference>
<proteinExistence type="inferred from homology"/>
<evidence type="ECO:0000313" key="3">
    <source>
        <dbReference type="Proteomes" id="UP000658613"/>
    </source>
</evidence>
<dbReference type="AlphaFoldDB" id="A0A931DX02"/>
<reference evidence="2" key="1">
    <citation type="submission" date="2020-11" db="EMBL/GenBank/DDBJ databases">
        <title>Sequencing the genomes of 1000 actinobacteria strains.</title>
        <authorList>
            <person name="Klenk H.-P."/>
        </authorList>
    </citation>
    <scope>NUCLEOTIDE SEQUENCE</scope>
    <source>
        <strain evidence="2">DSM 45632</strain>
    </source>
</reference>
<organism evidence="2 3">
    <name type="scientific">Corynebacterium aquatimens</name>
    <dbReference type="NCBI Taxonomy" id="1190508"/>
    <lineage>
        <taxon>Bacteria</taxon>
        <taxon>Bacillati</taxon>
        <taxon>Actinomycetota</taxon>
        <taxon>Actinomycetes</taxon>
        <taxon>Mycobacteriales</taxon>
        <taxon>Corynebacteriaceae</taxon>
        <taxon>Corynebacterium</taxon>
    </lineage>
</organism>
<dbReference type="InterPro" id="IPR036165">
    <property type="entry name" value="YefM-like_sf"/>
</dbReference>
<comment type="similarity">
    <text evidence="1">Belongs to the phD/YefM antitoxin family.</text>
</comment>
<name>A0A931DX02_9CORY</name>
<protein>
    <submittedName>
        <fullName evidence="2">Prevent-host-death family protein</fullName>
    </submittedName>
</protein>
<accession>A0A931DX02</accession>
<sequence length="97" mass="10935">MTAIPVPQGQPDAVRHIPQRELRNDSSRVLREVADGAEFIITTRGTPVARLSPIGLPAYSQLTYSPPSRPQTFSTEGLDVADDSVREFYRDYRDDRF</sequence>
<dbReference type="EMBL" id="JADOUE010000001">
    <property type="protein sequence ID" value="MBG6123099.1"/>
    <property type="molecule type" value="Genomic_DNA"/>
</dbReference>
<dbReference type="RefSeq" id="WP_196825379.1">
    <property type="nucleotide sequence ID" value="NZ_CP046980.1"/>
</dbReference>
<dbReference type="SUPFAM" id="SSF143120">
    <property type="entry name" value="YefM-like"/>
    <property type="match status" value="1"/>
</dbReference>
<evidence type="ECO:0000313" key="2">
    <source>
        <dbReference type="EMBL" id="MBG6123099.1"/>
    </source>
</evidence>
<evidence type="ECO:0000256" key="1">
    <source>
        <dbReference type="ARBA" id="ARBA00009981"/>
    </source>
</evidence>
<gene>
    <name evidence="2" type="ORF">IW254_002068</name>
</gene>